<dbReference type="Proteomes" id="UP001224674">
    <property type="component" value="Chromosome"/>
</dbReference>
<proteinExistence type="predicted"/>
<dbReference type="AlphaFoldDB" id="A0AAJ6DDF9"/>
<keyword evidence="2" id="KW-1185">Reference proteome</keyword>
<dbReference type="InterPro" id="IPR022291">
    <property type="entry name" value="Bacteriocin_synth_cyclodeHase"/>
</dbReference>
<dbReference type="EMBL" id="CP122566">
    <property type="protein sequence ID" value="WGH93792.1"/>
    <property type="molecule type" value="Genomic_DNA"/>
</dbReference>
<organism evidence="1 2">
    <name type="scientific">Auritidibacter ignavus</name>
    <dbReference type="NCBI Taxonomy" id="678932"/>
    <lineage>
        <taxon>Bacteria</taxon>
        <taxon>Bacillati</taxon>
        <taxon>Actinomycetota</taxon>
        <taxon>Actinomycetes</taxon>
        <taxon>Micrococcales</taxon>
        <taxon>Micrococcaceae</taxon>
        <taxon>Auritidibacter</taxon>
    </lineage>
</organism>
<accession>A0AAJ6DDF9</accession>
<gene>
    <name evidence="1" type="ORF">QDX21_03060</name>
</gene>
<protein>
    <submittedName>
        <fullName evidence="1">TOMM leader peptide-binding protein</fullName>
    </submittedName>
</protein>
<evidence type="ECO:0000313" key="2">
    <source>
        <dbReference type="Proteomes" id="UP001224674"/>
    </source>
</evidence>
<dbReference type="NCBIfam" id="TIGR03882">
    <property type="entry name" value="cyclo_dehyd_2"/>
    <property type="match status" value="1"/>
</dbReference>
<name>A0AAJ6DDF9_9MICC</name>
<evidence type="ECO:0000313" key="1">
    <source>
        <dbReference type="EMBL" id="WGH93792.1"/>
    </source>
</evidence>
<dbReference type="Gene3D" id="3.40.50.720">
    <property type="entry name" value="NAD(P)-binding Rossmann-like Domain"/>
    <property type="match status" value="1"/>
</dbReference>
<reference evidence="1 2" key="1">
    <citation type="submission" date="2023-03" db="EMBL/GenBank/DDBJ databases">
        <title>Complete genome sequences of several Auritidibacter ignavus strains isolated from ear infections.</title>
        <authorList>
            <person name="Baehr T."/>
            <person name="Baumhoegger A.M."/>
        </authorList>
    </citation>
    <scope>NUCLEOTIDE SEQUENCE [LARGE SCALE GENOMIC DNA]</scope>
    <source>
        <strain evidence="1 2">BABAE-6</strain>
    </source>
</reference>
<sequence>MMASTTNEETESVAWHLDPAVRIHTSDSGSLLIRSGELVHRITDATAVGLLTSAVLSSADGELCFPDTVDPDLESSFAQLLGQLEELGVVSAADANGKLPSVATTLYEYRRRTHGQLTQQKLEDRIRESPVYVVGAGDLTNQIRTGFLEAGVPLAMERPSGSTSLSIVVTEGMSAEEVSQWNEDRLADPAPAPWLLVQPFDGSRAFVGPLIFPRQTACQECFKLRRVSTFPDDAVSAELGTSNDITPRTARSYPGITRMQAGAVIEVALDHVVLGVSGPASRPGYVKILRADGRGLSLSDQRVLKVPRCPKCSLGRGTGRPQTWFPYNGDGGGRA</sequence>
<dbReference type="RefSeq" id="WP_110110400.1">
    <property type="nucleotide sequence ID" value="NZ_CP122562.1"/>
</dbReference>